<dbReference type="InterPro" id="IPR002888">
    <property type="entry name" value="2Fe-2S-bd"/>
</dbReference>
<dbReference type="PROSITE" id="PS00197">
    <property type="entry name" value="2FE2S_FER_1"/>
    <property type="match status" value="1"/>
</dbReference>
<dbReference type="InterPro" id="IPR036856">
    <property type="entry name" value="Ald_Oxase/Xan_DH_a/b_sf"/>
</dbReference>
<dbReference type="Gene3D" id="3.30.365.10">
    <property type="entry name" value="Aldehyde oxidase/xanthine dehydrogenase, molybdopterin binding domain"/>
    <property type="match status" value="4"/>
</dbReference>
<keyword evidence="2" id="KW-0479">Metal-binding</keyword>
<dbReference type="CDD" id="cd00207">
    <property type="entry name" value="fer2"/>
    <property type="match status" value="1"/>
</dbReference>
<dbReference type="PROSITE" id="PS51085">
    <property type="entry name" value="2FE2S_FER_2"/>
    <property type="match status" value="1"/>
</dbReference>
<comment type="similarity">
    <text evidence="1">Belongs to the xanthine dehydrogenase family.</text>
</comment>
<evidence type="ECO:0000313" key="7">
    <source>
        <dbReference type="Proteomes" id="UP000612855"/>
    </source>
</evidence>
<evidence type="ECO:0000256" key="4">
    <source>
        <dbReference type="ARBA" id="ARBA00023004"/>
    </source>
</evidence>
<dbReference type="SMART" id="SM01008">
    <property type="entry name" value="Ald_Xan_dh_C"/>
    <property type="match status" value="1"/>
</dbReference>
<dbReference type="InterPro" id="IPR000674">
    <property type="entry name" value="Ald_Oxase/Xan_DH_a/b"/>
</dbReference>
<feature type="domain" description="2Fe-2S ferredoxin-type" evidence="5">
    <location>
        <begin position="8"/>
        <end position="84"/>
    </location>
</feature>
<dbReference type="InterPro" id="IPR037165">
    <property type="entry name" value="AldOxase/xan_DH_Mopterin-bd_sf"/>
</dbReference>
<proteinExistence type="inferred from homology"/>
<dbReference type="InterPro" id="IPR008274">
    <property type="entry name" value="AldOxase/xan_DH_MoCoBD1"/>
</dbReference>
<name>A0A917EKG1_9RHOB</name>
<dbReference type="GO" id="GO:0005506">
    <property type="term" value="F:iron ion binding"/>
    <property type="evidence" value="ECO:0007669"/>
    <property type="project" value="InterPro"/>
</dbReference>
<dbReference type="InterPro" id="IPR006058">
    <property type="entry name" value="2Fe2S_fd_BS"/>
</dbReference>
<dbReference type="InterPro" id="IPR001041">
    <property type="entry name" value="2Fe-2S_ferredoxin-type"/>
</dbReference>
<keyword evidence="7" id="KW-1185">Reference proteome</keyword>
<dbReference type="AlphaFoldDB" id="A0A917EKG1"/>
<dbReference type="Gene3D" id="3.10.20.30">
    <property type="match status" value="1"/>
</dbReference>
<evidence type="ECO:0000256" key="1">
    <source>
        <dbReference type="ARBA" id="ARBA00006849"/>
    </source>
</evidence>
<dbReference type="SUPFAM" id="SSF54665">
    <property type="entry name" value="CO dehydrogenase molybdoprotein N-domain-like"/>
    <property type="match status" value="1"/>
</dbReference>
<dbReference type="Gene3D" id="1.10.150.120">
    <property type="entry name" value="[2Fe-2S]-binding domain"/>
    <property type="match status" value="1"/>
</dbReference>
<dbReference type="PANTHER" id="PTHR11908:SF157">
    <property type="entry name" value="XANTHINE DEHYDROGENASE SUBUNIT D-RELATED"/>
    <property type="match status" value="1"/>
</dbReference>
<protein>
    <submittedName>
        <fullName evidence="6">Aldehyde oxidase</fullName>
    </submittedName>
</protein>
<dbReference type="Pfam" id="PF02738">
    <property type="entry name" value="MoCoBD_1"/>
    <property type="match status" value="1"/>
</dbReference>
<comment type="caution">
    <text evidence="6">The sequence shown here is derived from an EMBL/GenBank/DDBJ whole genome shotgun (WGS) entry which is preliminary data.</text>
</comment>
<dbReference type="SUPFAM" id="SSF54292">
    <property type="entry name" value="2Fe-2S ferredoxin-like"/>
    <property type="match status" value="1"/>
</dbReference>
<dbReference type="InterPro" id="IPR012675">
    <property type="entry name" value="Beta-grasp_dom_sf"/>
</dbReference>
<keyword evidence="4" id="KW-0408">Iron</keyword>
<dbReference type="PANTHER" id="PTHR11908">
    <property type="entry name" value="XANTHINE DEHYDROGENASE"/>
    <property type="match status" value="1"/>
</dbReference>
<dbReference type="RefSeq" id="WP_188479879.1">
    <property type="nucleotide sequence ID" value="NZ_BMFJ01000007.1"/>
</dbReference>
<dbReference type="Pfam" id="PF20256">
    <property type="entry name" value="MoCoBD_2"/>
    <property type="match status" value="1"/>
</dbReference>
<reference evidence="7" key="1">
    <citation type="journal article" date="2019" name="Int. J. Syst. Evol. Microbiol.">
        <title>The Global Catalogue of Microorganisms (GCM) 10K type strain sequencing project: providing services to taxonomists for standard genome sequencing and annotation.</title>
        <authorList>
            <consortium name="The Broad Institute Genomics Platform"/>
            <consortium name="The Broad Institute Genome Sequencing Center for Infectious Disease"/>
            <person name="Wu L."/>
            <person name="Ma J."/>
        </authorList>
    </citation>
    <scope>NUCLEOTIDE SEQUENCE [LARGE SCALE GENOMIC DNA]</scope>
    <source>
        <strain evidence="7">CGMCC 1.12664</strain>
    </source>
</reference>
<evidence type="ECO:0000259" key="5">
    <source>
        <dbReference type="PROSITE" id="PS51085"/>
    </source>
</evidence>
<accession>A0A917EKG1</accession>
<dbReference type="InterPro" id="IPR036010">
    <property type="entry name" value="2Fe-2S_ferredoxin-like_sf"/>
</dbReference>
<dbReference type="InterPro" id="IPR016208">
    <property type="entry name" value="Ald_Oxase/xanthine_DH-like"/>
</dbReference>
<dbReference type="SUPFAM" id="SSF47741">
    <property type="entry name" value="CO dehydrogenase ISP C-domain like"/>
    <property type="match status" value="1"/>
</dbReference>
<sequence>MSLDEPKGHIGFTLNGDEITIPSPVTARLSEVLREVAGAKDVKVGCNAGDCGACTVLVDGAPVCACLTAVGQVSGRAVETQSGLVAGDVVAQRLARSFQRHQAAQCGICTPGMMVSAVALLRSGQTLDEARVADALGGVLCRCTGYRKIIAAVLDASESDPVAEGGVGARIERLDGWPKVSGTERFGDDVAPADALSVMVIRSPYHRAAFTFGDLESWREEAGLDLILTAADVPGDNLFGVIPGFIDQPVFAVDEAKYRGEPVAAVVGAAELLAALPPFPVTWEERPAVLTPEDAAKADLLHPTRAGNVMCRGYVARGDAAGAMKGASVRVSGDFSTGFIEHAYIEPEAASARRVGNRIEVSCCTQAPYMNRDGLAGILGLKPEDVRILPTAVGGGFGSKLDLSAQPYVALAAWILDRPVRMAYTRTESIATTTKRHPSAVHMEIGADEDGRIVAATFDGVFNTGAYSSWGPTVANRVPIHASGPYLTPNYEAKSAGIHTNTVSCGAFRGFGVPQSAVAQEQLYDMLADRLGIDRLELRRRNAIRNGEPTVTGQVFETGMGIDACFDALKPEWDRALAEAEAHNAARPARRRGVGVAGGWYGCGNTSMSNPSTIRAGVTPAGEVMLHQGAVDIGQGSNTVIAQIFATALGVPVSAVTLVGADTDVTPDAGKTSASRQTFVTGNAARLAGEALRAQILRLGNGGQGAEITPAGDGIALTEDGVTRRVPLPEAEGYALEVVETYDPPTLPMDANGQGSPYAVFGTAAQMVELEVDMELGTVRLLKFTAAHDVGRAINPLLAEGQIEGGIAQGIGLAMMESFIPGRTENLHDYLIPTIGDVPAIESILIESGDMHGPYGAKGLGEHCLIPTAPAVLNAIAHASGARIHHLPATPDRVRAAILAKGH</sequence>
<dbReference type="GO" id="GO:0016491">
    <property type="term" value="F:oxidoreductase activity"/>
    <property type="evidence" value="ECO:0007669"/>
    <property type="project" value="UniProtKB-KW"/>
</dbReference>
<dbReference type="SUPFAM" id="SSF56003">
    <property type="entry name" value="Molybdenum cofactor-binding domain"/>
    <property type="match status" value="1"/>
</dbReference>
<evidence type="ECO:0000313" key="6">
    <source>
        <dbReference type="EMBL" id="GGE53373.1"/>
    </source>
</evidence>
<dbReference type="Pfam" id="PF00111">
    <property type="entry name" value="Fer2"/>
    <property type="match status" value="1"/>
</dbReference>
<evidence type="ECO:0000256" key="2">
    <source>
        <dbReference type="ARBA" id="ARBA00022723"/>
    </source>
</evidence>
<dbReference type="EMBL" id="BMFJ01000007">
    <property type="protein sequence ID" value="GGE53373.1"/>
    <property type="molecule type" value="Genomic_DNA"/>
</dbReference>
<keyword evidence="3" id="KW-0560">Oxidoreductase</keyword>
<dbReference type="InterPro" id="IPR036884">
    <property type="entry name" value="2Fe-2S-bd_dom_sf"/>
</dbReference>
<organism evidence="6 7">
    <name type="scientific">Primorskyibacter flagellatus</name>
    <dbReference type="NCBI Taxonomy" id="1387277"/>
    <lineage>
        <taxon>Bacteria</taxon>
        <taxon>Pseudomonadati</taxon>
        <taxon>Pseudomonadota</taxon>
        <taxon>Alphaproteobacteria</taxon>
        <taxon>Rhodobacterales</taxon>
        <taxon>Roseobacteraceae</taxon>
        <taxon>Primorskyibacter</taxon>
    </lineage>
</organism>
<gene>
    <name evidence="6" type="ORF">GCM10011360_45240</name>
</gene>
<dbReference type="GO" id="GO:0051537">
    <property type="term" value="F:2 iron, 2 sulfur cluster binding"/>
    <property type="evidence" value="ECO:0007669"/>
    <property type="project" value="InterPro"/>
</dbReference>
<dbReference type="Gene3D" id="3.90.1170.50">
    <property type="entry name" value="Aldehyde oxidase/xanthine dehydrogenase, a/b hammerhead"/>
    <property type="match status" value="1"/>
</dbReference>
<evidence type="ECO:0000256" key="3">
    <source>
        <dbReference type="ARBA" id="ARBA00023002"/>
    </source>
</evidence>
<dbReference type="Proteomes" id="UP000612855">
    <property type="component" value="Unassembled WGS sequence"/>
</dbReference>
<dbReference type="InterPro" id="IPR046867">
    <property type="entry name" value="AldOxase/xan_DH_MoCoBD2"/>
</dbReference>
<dbReference type="Pfam" id="PF01799">
    <property type="entry name" value="Fer2_2"/>
    <property type="match status" value="1"/>
</dbReference>